<dbReference type="FunFam" id="3.40.140.10:FF:000085">
    <property type="entry name" value="Mov34/MPN/PAD-1 family protein"/>
    <property type="match status" value="1"/>
</dbReference>
<dbReference type="Gene3D" id="3.40.140.10">
    <property type="entry name" value="Cytidine Deaminase, domain 2"/>
    <property type="match status" value="1"/>
</dbReference>
<dbReference type="EMBL" id="JACHDY010000006">
    <property type="protein sequence ID" value="MBB5319145.1"/>
    <property type="molecule type" value="Genomic_DNA"/>
</dbReference>
<evidence type="ECO:0000256" key="5">
    <source>
        <dbReference type="ARBA" id="ARBA00023049"/>
    </source>
</evidence>
<dbReference type="Proteomes" id="UP000568106">
    <property type="component" value="Unassembled WGS sequence"/>
</dbReference>
<dbReference type="GO" id="GO:0008235">
    <property type="term" value="F:metalloexopeptidase activity"/>
    <property type="evidence" value="ECO:0007669"/>
    <property type="project" value="TreeGrafter"/>
</dbReference>
<dbReference type="InterPro" id="IPR037518">
    <property type="entry name" value="MPN"/>
</dbReference>
<dbReference type="Pfam" id="PF14464">
    <property type="entry name" value="Prok-JAB"/>
    <property type="match status" value="1"/>
</dbReference>
<dbReference type="CDD" id="cd08070">
    <property type="entry name" value="MPN_like"/>
    <property type="match status" value="1"/>
</dbReference>
<evidence type="ECO:0000256" key="4">
    <source>
        <dbReference type="ARBA" id="ARBA00022833"/>
    </source>
</evidence>
<evidence type="ECO:0000313" key="7">
    <source>
        <dbReference type="EMBL" id="MBB5319145.1"/>
    </source>
</evidence>
<name>A0A7W8IL15_9BACT</name>
<evidence type="ECO:0000256" key="2">
    <source>
        <dbReference type="ARBA" id="ARBA00022723"/>
    </source>
</evidence>
<organism evidence="7 8">
    <name type="scientific">Tunturiibacter empetritectus</name>
    <dbReference type="NCBI Taxonomy" id="3069691"/>
    <lineage>
        <taxon>Bacteria</taxon>
        <taxon>Pseudomonadati</taxon>
        <taxon>Acidobacteriota</taxon>
        <taxon>Terriglobia</taxon>
        <taxon>Terriglobales</taxon>
        <taxon>Acidobacteriaceae</taxon>
        <taxon>Tunturiibacter</taxon>
    </lineage>
</organism>
<dbReference type="SMART" id="SM00232">
    <property type="entry name" value="JAB_MPN"/>
    <property type="match status" value="1"/>
</dbReference>
<sequence length="167" mass="18335">MLRIHYADYEALRAHGEETYPNECCGVLLGKNVAGEGNGAAAVNHVQQIVRAGNTRTDSAHNRYQIAPQELVKIQRQARGLGLDIVGFYHSHPDHPAQWSKTDFAEAHWLGCSYIITSVEQGKAVLTNSFLLSGTTEEDKRFDDEPIQIDIAANVAEAAVHNQKGQA</sequence>
<feature type="domain" description="MPN" evidence="6">
    <location>
        <begin position="2"/>
        <end position="148"/>
    </location>
</feature>
<dbReference type="GO" id="GO:0008270">
    <property type="term" value="F:zinc ion binding"/>
    <property type="evidence" value="ECO:0007669"/>
    <property type="project" value="TreeGrafter"/>
</dbReference>
<evidence type="ECO:0000256" key="3">
    <source>
        <dbReference type="ARBA" id="ARBA00022801"/>
    </source>
</evidence>
<dbReference type="InterPro" id="IPR028090">
    <property type="entry name" value="JAB_dom_prok"/>
</dbReference>
<gene>
    <name evidence="7" type="ORF">HDF09_003844</name>
</gene>
<keyword evidence="7" id="KW-0647">Proteasome</keyword>
<dbReference type="AlphaFoldDB" id="A0A7W8IL15"/>
<keyword evidence="5" id="KW-0482">Metalloprotease</keyword>
<keyword evidence="4" id="KW-0862">Zinc</keyword>
<keyword evidence="3" id="KW-0378">Hydrolase</keyword>
<evidence type="ECO:0000313" key="8">
    <source>
        <dbReference type="Proteomes" id="UP000568106"/>
    </source>
</evidence>
<keyword evidence="8" id="KW-1185">Reference proteome</keyword>
<accession>A0A7W8IL15</accession>
<comment type="caution">
    <text evidence="7">The sequence shown here is derived from an EMBL/GenBank/DDBJ whole genome shotgun (WGS) entry which is preliminary data.</text>
</comment>
<reference evidence="7" key="1">
    <citation type="submission" date="2020-08" db="EMBL/GenBank/DDBJ databases">
        <title>Genomic Encyclopedia of Type Strains, Phase IV (KMG-V): Genome sequencing to study the core and pangenomes of soil and plant-associated prokaryotes.</title>
        <authorList>
            <person name="Whitman W."/>
        </authorList>
    </citation>
    <scope>NUCLEOTIDE SEQUENCE [LARGE SCALE GENOMIC DNA]</scope>
    <source>
        <strain evidence="7">M8UP27</strain>
    </source>
</reference>
<dbReference type="InterPro" id="IPR000555">
    <property type="entry name" value="JAMM/MPN+_dom"/>
</dbReference>
<dbReference type="PANTHER" id="PTHR34858:SF1">
    <property type="entry name" value="CYSO-CYSTEINE PEPTIDASE"/>
    <property type="match status" value="1"/>
</dbReference>
<dbReference type="InterPro" id="IPR051929">
    <property type="entry name" value="VirAsm_ModProt"/>
</dbReference>
<proteinExistence type="predicted"/>
<evidence type="ECO:0000259" key="6">
    <source>
        <dbReference type="PROSITE" id="PS50249"/>
    </source>
</evidence>
<keyword evidence="1" id="KW-0645">Protease</keyword>
<dbReference type="PANTHER" id="PTHR34858">
    <property type="entry name" value="CYSO-CYSTEINE PEPTIDASE"/>
    <property type="match status" value="1"/>
</dbReference>
<dbReference type="GO" id="GO:0006508">
    <property type="term" value="P:proteolysis"/>
    <property type="evidence" value="ECO:0007669"/>
    <property type="project" value="UniProtKB-KW"/>
</dbReference>
<dbReference type="PROSITE" id="PS50249">
    <property type="entry name" value="MPN"/>
    <property type="match status" value="1"/>
</dbReference>
<dbReference type="SUPFAM" id="SSF102712">
    <property type="entry name" value="JAB1/MPN domain"/>
    <property type="match status" value="1"/>
</dbReference>
<protein>
    <submittedName>
        <fullName evidence="7">Proteasome lid subunit RPN8/RPN11</fullName>
    </submittedName>
</protein>
<evidence type="ECO:0000256" key="1">
    <source>
        <dbReference type="ARBA" id="ARBA00022670"/>
    </source>
</evidence>
<keyword evidence="2" id="KW-0479">Metal-binding</keyword>
<dbReference type="GO" id="GO:0000502">
    <property type="term" value="C:proteasome complex"/>
    <property type="evidence" value="ECO:0007669"/>
    <property type="project" value="UniProtKB-KW"/>
</dbReference>